<reference evidence="1 2" key="1">
    <citation type="submission" date="2020-08" db="EMBL/GenBank/DDBJ databases">
        <title>Genomic Encyclopedia of Archaeal and Bacterial Type Strains, Phase II (KMG-II): from individual species to whole genera.</title>
        <authorList>
            <person name="Goeker M."/>
        </authorList>
    </citation>
    <scope>NUCLEOTIDE SEQUENCE [LARGE SCALE GENOMIC DNA]</scope>
    <source>
        <strain evidence="1 2">DSM 23288</strain>
    </source>
</reference>
<keyword evidence="2" id="KW-1185">Reference proteome</keyword>
<dbReference type="RefSeq" id="WP_183338315.1">
    <property type="nucleotide sequence ID" value="NZ_JACHNU010000001.1"/>
</dbReference>
<sequence length="78" mass="8134">MSNLAASTVVAARRSARASSSVSLSEAQPPNAIIAHASRQPSVNVPNPVTLASLPLLMQRLGDDLKACEQNMARKPIG</sequence>
<dbReference type="Proteomes" id="UP000585272">
    <property type="component" value="Unassembled WGS sequence"/>
</dbReference>
<name>A0A840I9F9_9ACTN</name>
<proteinExistence type="predicted"/>
<evidence type="ECO:0000313" key="1">
    <source>
        <dbReference type="EMBL" id="MBB4660738.1"/>
    </source>
</evidence>
<organism evidence="1 2">
    <name type="scientific">Conexibacter arvalis</name>
    <dbReference type="NCBI Taxonomy" id="912552"/>
    <lineage>
        <taxon>Bacteria</taxon>
        <taxon>Bacillati</taxon>
        <taxon>Actinomycetota</taxon>
        <taxon>Thermoleophilia</taxon>
        <taxon>Solirubrobacterales</taxon>
        <taxon>Conexibacteraceae</taxon>
        <taxon>Conexibacter</taxon>
    </lineage>
</organism>
<protein>
    <submittedName>
        <fullName evidence="1">Uncharacterized protein</fullName>
    </submittedName>
</protein>
<gene>
    <name evidence="1" type="ORF">BDZ31_000311</name>
</gene>
<dbReference type="AlphaFoldDB" id="A0A840I9F9"/>
<accession>A0A840I9F9</accession>
<dbReference type="EMBL" id="JACHNU010000001">
    <property type="protein sequence ID" value="MBB4660738.1"/>
    <property type="molecule type" value="Genomic_DNA"/>
</dbReference>
<evidence type="ECO:0000313" key="2">
    <source>
        <dbReference type="Proteomes" id="UP000585272"/>
    </source>
</evidence>
<comment type="caution">
    <text evidence="1">The sequence shown here is derived from an EMBL/GenBank/DDBJ whole genome shotgun (WGS) entry which is preliminary data.</text>
</comment>